<name>A0ABV7YIK2_9ACTN</name>
<feature type="chain" id="PRO_5046712917" description="Secreted protein" evidence="1">
    <location>
        <begin position="30"/>
        <end position="190"/>
    </location>
</feature>
<gene>
    <name evidence="2" type="ORF">ACFOUW_26565</name>
</gene>
<dbReference type="RefSeq" id="WP_205115492.1">
    <property type="nucleotide sequence ID" value="NZ_JAFBCM010000001.1"/>
</dbReference>
<evidence type="ECO:0008006" key="4">
    <source>
        <dbReference type="Google" id="ProtNLM"/>
    </source>
</evidence>
<evidence type="ECO:0000313" key="2">
    <source>
        <dbReference type="EMBL" id="MFC3764427.1"/>
    </source>
</evidence>
<proteinExistence type="predicted"/>
<reference evidence="3" key="1">
    <citation type="journal article" date="2019" name="Int. J. Syst. Evol. Microbiol.">
        <title>The Global Catalogue of Microorganisms (GCM) 10K type strain sequencing project: providing services to taxonomists for standard genome sequencing and annotation.</title>
        <authorList>
            <consortium name="The Broad Institute Genomics Platform"/>
            <consortium name="The Broad Institute Genome Sequencing Center for Infectious Disease"/>
            <person name="Wu L."/>
            <person name="Ma J."/>
        </authorList>
    </citation>
    <scope>NUCLEOTIDE SEQUENCE [LARGE SCALE GENOMIC DNA]</scope>
    <source>
        <strain evidence="3">CGMCC 4.7241</strain>
    </source>
</reference>
<evidence type="ECO:0000256" key="1">
    <source>
        <dbReference type="SAM" id="SignalP"/>
    </source>
</evidence>
<dbReference type="Proteomes" id="UP001595699">
    <property type="component" value="Unassembled WGS sequence"/>
</dbReference>
<keyword evidence="3" id="KW-1185">Reference proteome</keyword>
<sequence>MRRLRTARVFVAGASLVLIGWAAPTAAVATTGDHCVATVVANTSKVTDYRCFDTFPAAISHATKGRVKLQPGARTVSDAQLAAAGVGPAAEEAPVPADWVLGTEYDGTNYGTPSLTMVGHGGSGCAGSTYDFDNLSAYGWNNRPSSALGNGGCWINHYDQTNQGDPHYVCDGTCTGLSSLNNRASSLRFW</sequence>
<comment type="caution">
    <text evidence="2">The sequence shown here is derived from an EMBL/GenBank/DDBJ whole genome shotgun (WGS) entry which is preliminary data.</text>
</comment>
<keyword evidence="1" id="KW-0732">Signal</keyword>
<accession>A0ABV7YIK2</accession>
<protein>
    <recommendedName>
        <fullName evidence="4">Secreted protein</fullName>
    </recommendedName>
</protein>
<organism evidence="2 3">
    <name type="scientific">Tenggerimyces flavus</name>
    <dbReference type="NCBI Taxonomy" id="1708749"/>
    <lineage>
        <taxon>Bacteria</taxon>
        <taxon>Bacillati</taxon>
        <taxon>Actinomycetota</taxon>
        <taxon>Actinomycetes</taxon>
        <taxon>Propionibacteriales</taxon>
        <taxon>Nocardioidaceae</taxon>
        <taxon>Tenggerimyces</taxon>
    </lineage>
</organism>
<feature type="signal peptide" evidence="1">
    <location>
        <begin position="1"/>
        <end position="29"/>
    </location>
</feature>
<dbReference type="EMBL" id="JBHRZH010000023">
    <property type="protein sequence ID" value="MFC3764427.1"/>
    <property type="molecule type" value="Genomic_DNA"/>
</dbReference>
<dbReference type="Gene3D" id="2.60.20.10">
    <property type="entry name" value="Crystallins"/>
    <property type="match status" value="1"/>
</dbReference>
<evidence type="ECO:0000313" key="3">
    <source>
        <dbReference type="Proteomes" id="UP001595699"/>
    </source>
</evidence>